<dbReference type="Pfam" id="PF00019">
    <property type="entry name" value="TGF_beta"/>
    <property type="match status" value="1"/>
</dbReference>
<comment type="similarity">
    <text evidence="2 6">Belongs to the TGF-beta family.</text>
</comment>
<evidence type="ECO:0000256" key="6">
    <source>
        <dbReference type="RuleBase" id="RU000354"/>
    </source>
</evidence>
<evidence type="ECO:0000256" key="1">
    <source>
        <dbReference type="ARBA" id="ARBA00004613"/>
    </source>
</evidence>
<comment type="subcellular location">
    <subcellularLocation>
        <location evidence="1">Secreted</location>
    </subcellularLocation>
</comment>
<keyword evidence="5" id="KW-1015">Disulfide bond</keyword>
<name>A0A2I5KCC3_9METZ</name>
<organism evidence="9">
    <name type="scientific">Oopsacas minuta</name>
    <dbReference type="NCBI Taxonomy" id="111878"/>
    <lineage>
        <taxon>Eukaryota</taxon>
        <taxon>Metazoa</taxon>
        <taxon>Porifera</taxon>
        <taxon>Hexactinellida</taxon>
        <taxon>Hexasterophora</taxon>
        <taxon>Lyssacinosida</taxon>
        <taxon>Leucopsacidae</taxon>
        <taxon>Oopsacas</taxon>
    </lineage>
</organism>
<evidence type="ECO:0000256" key="7">
    <source>
        <dbReference type="SAM" id="SignalP"/>
    </source>
</evidence>
<dbReference type="CDD" id="cd13753">
    <property type="entry name" value="TGF_beta_TGFbeta1_2_3"/>
    <property type="match status" value="1"/>
</dbReference>
<sequence>MKLLYKAILFSLLLHDVLYAIVTTENVNCDDSSTANGSDNNLCVRNKVLEKYSRIESLKKEILAKLDLSEAPNVTAPRELSVSMLEDFSSLQVASSTTHTAPYYAMPITTHTVTQTRHKFGITQKDSQQSAIYAHSYLMFNLTILSKNKNIYKSKLRLRLGKELSLFPELPTNVHKLVLCISQEGNEMLVLKKTIAFRADTYTLDITKYLQNLVKKELKSRSGDISLSFNIRIAVLKNGKKITRLVDEGKSKARIIIQSYDERDAEARRSRRAVSSRYCLGRNEKKCCVRPLEINFKEDLGWDYIQTPTSFNANYCAGTCPLNWHTENYLFYDILYKYATNNNKHIGPCCVPDEYGSLNVVYFDAQNEPVTAKIPDVIVRSCSCR</sequence>
<evidence type="ECO:0000256" key="2">
    <source>
        <dbReference type="ARBA" id="ARBA00006656"/>
    </source>
</evidence>
<dbReference type="InterPro" id="IPR015615">
    <property type="entry name" value="TGF-beta-rel"/>
</dbReference>
<dbReference type="PANTHER" id="PTHR11848:SF33">
    <property type="entry name" value="TGF-BETA FAMILY PROFILE DOMAIN-CONTAINING PROTEIN"/>
    <property type="match status" value="1"/>
</dbReference>
<dbReference type="GO" id="GO:0008083">
    <property type="term" value="F:growth factor activity"/>
    <property type="evidence" value="ECO:0007669"/>
    <property type="project" value="UniProtKB-KW"/>
</dbReference>
<feature type="chain" id="PRO_5014468053" evidence="7">
    <location>
        <begin position="20"/>
        <end position="385"/>
    </location>
</feature>
<keyword evidence="3" id="KW-0964">Secreted</keyword>
<accession>A0A2I5KCC3</accession>
<reference evidence="9" key="1">
    <citation type="journal article" date="2017" name="Sci. Rep.">
        <title>Animal multicellularity and polarity without Wnt signaling.</title>
        <authorList>
            <person name="Schenkelaars Q."/>
            <person name="Pratlong M."/>
            <person name="Kodjabachian L."/>
            <person name="Fierro-Constain L."/>
            <person name="Vacelet J."/>
            <person name="Le Bivic A."/>
            <person name="Renard E."/>
            <person name="Borchiellini C."/>
        </authorList>
    </citation>
    <scope>NUCLEOTIDE SEQUENCE</scope>
</reference>
<evidence type="ECO:0000256" key="3">
    <source>
        <dbReference type="ARBA" id="ARBA00022525"/>
    </source>
</evidence>
<dbReference type="PROSITE" id="PS00250">
    <property type="entry name" value="TGF_BETA_1"/>
    <property type="match status" value="1"/>
</dbReference>
<evidence type="ECO:0000313" key="9">
    <source>
        <dbReference type="EMBL" id="ATY70058.1"/>
    </source>
</evidence>
<dbReference type="SUPFAM" id="SSF57501">
    <property type="entry name" value="Cystine-knot cytokines"/>
    <property type="match status" value="1"/>
</dbReference>
<dbReference type="GO" id="GO:0042127">
    <property type="term" value="P:regulation of cell population proliferation"/>
    <property type="evidence" value="ECO:0007669"/>
    <property type="project" value="TreeGrafter"/>
</dbReference>
<dbReference type="PROSITE" id="PS51362">
    <property type="entry name" value="TGF_BETA_2"/>
    <property type="match status" value="1"/>
</dbReference>
<dbReference type="GO" id="GO:0005615">
    <property type="term" value="C:extracellular space"/>
    <property type="evidence" value="ECO:0007669"/>
    <property type="project" value="TreeGrafter"/>
</dbReference>
<dbReference type="InterPro" id="IPR017948">
    <property type="entry name" value="TGFb_CS"/>
</dbReference>
<evidence type="ECO:0000259" key="8">
    <source>
        <dbReference type="PROSITE" id="PS51362"/>
    </source>
</evidence>
<dbReference type="GO" id="GO:0005125">
    <property type="term" value="F:cytokine activity"/>
    <property type="evidence" value="ECO:0007669"/>
    <property type="project" value="TreeGrafter"/>
</dbReference>
<dbReference type="AlphaFoldDB" id="A0A2I5KCC3"/>
<dbReference type="SMART" id="SM00204">
    <property type="entry name" value="TGFB"/>
    <property type="match status" value="1"/>
</dbReference>
<dbReference type="InterPro" id="IPR029034">
    <property type="entry name" value="Cystine-knot_cytokine"/>
</dbReference>
<feature type="domain" description="TGF-beta family profile" evidence="8">
    <location>
        <begin position="269"/>
        <end position="385"/>
    </location>
</feature>
<protein>
    <submittedName>
        <fullName evidence="9">TGFLa</fullName>
    </submittedName>
</protein>
<dbReference type="InterPro" id="IPR001839">
    <property type="entry name" value="TGF-b_C"/>
</dbReference>
<keyword evidence="7" id="KW-0732">Signal</keyword>
<dbReference type="Gene3D" id="2.10.90.10">
    <property type="entry name" value="Cystine-knot cytokines"/>
    <property type="match status" value="1"/>
</dbReference>
<keyword evidence="4 6" id="KW-0339">Growth factor</keyword>
<feature type="signal peptide" evidence="7">
    <location>
        <begin position="1"/>
        <end position="19"/>
    </location>
</feature>
<dbReference type="Gene3D" id="2.60.120.970">
    <property type="match status" value="1"/>
</dbReference>
<dbReference type="EMBL" id="MF589721">
    <property type="protein sequence ID" value="ATY70058.1"/>
    <property type="molecule type" value="mRNA"/>
</dbReference>
<dbReference type="PANTHER" id="PTHR11848">
    <property type="entry name" value="TGF-BETA FAMILY"/>
    <property type="match status" value="1"/>
</dbReference>
<proteinExistence type="evidence at transcript level"/>
<evidence type="ECO:0000256" key="5">
    <source>
        <dbReference type="ARBA" id="ARBA00023157"/>
    </source>
</evidence>
<evidence type="ECO:0000256" key="4">
    <source>
        <dbReference type="ARBA" id="ARBA00023030"/>
    </source>
</evidence>